<dbReference type="EMBL" id="CP108085">
    <property type="protein sequence ID" value="WUP78002.1"/>
    <property type="molecule type" value="Genomic_DNA"/>
</dbReference>
<sequence>MTHWFRAYSDEEDIWFYFEVDAGGWVTRQIELSGPSGVPVAAASLEEWQQAYEEGRIGRYEATYGLTAESPVQEWEGYEPHALTSAEFEDTWSRARRHLLQATAEP</sequence>
<proteinExistence type="predicted"/>
<evidence type="ECO:0000313" key="2">
    <source>
        <dbReference type="Proteomes" id="UP001432011"/>
    </source>
</evidence>
<evidence type="ECO:0000313" key="1">
    <source>
        <dbReference type="EMBL" id="WUP78002.1"/>
    </source>
</evidence>
<dbReference type="Proteomes" id="UP001432011">
    <property type="component" value="Chromosome"/>
</dbReference>
<gene>
    <name evidence="1" type="ORF">OG913_13690</name>
</gene>
<organism evidence="1 2">
    <name type="scientific">Microbispora hainanensis</name>
    <dbReference type="NCBI Taxonomy" id="568844"/>
    <lineage>
        <taxon>Bacteria</taxon>
        <taxon>Bacillati</taxon>
        <taxon>Actinomycetota</taxon>
        <taxon>Actinomycetes</taxon>
        <taxon>Streptosporangiales</taxon>
        <taxon>Streptosporangiaceae</taxon>
        <taxon>Microbispora</taxon>
    </lineage>
</organism>
<evidence type="ECO:0008006" key="3">
    <source>
        <dbReference type="Google" id="ProtNLM"/>
    </source>
</evidence>
<accession>A0ABZ1T254</accession>
<name>A0ABZ1T254_9ACTN</name>
<protein>
    <recommendedName>
        <fullName evidence="3">WGR domain-containing protein</fullName>
    </recommendedName>
</protein>
<dbReference type="RefSeq" id="WP_142650393.1">
    <property type="nucleotide sequence ID" value="NZ_CP108085.1"/>
</dbReference>
<keyword evidence="2" id="KW-1185">Reference proteome</keyword>
<reference evidence="1" key="1">
    <citation type="submission" date="2022-10" db="EMBL/GenBank/DDBJ databases">
        <title>The complete genomes of actinobacterial strains from the NBC collection.</title>
        <authorList>
            <person name="Joergensen T.S."/>
            <person name="Alvarez Arevalo M."/>
            <person name="Sterndorff E.B."/>
            <person name="Faurdal D."/>
            <person name="Vuksanovic O."/>
            <person name="Mourched A.-S."/>
            <person name="Charusanti P."/>
            <person name="Shaw S."/>
            <person name="Blin K."/>
            <person name="Weber T."/>
        </authorList>
    </citation>
    <scope>NUCLEOTIDE SEQUENCE</scope>
    <source>
        <strain evidence="1">NBC_00254</strain>
    </source>
</reference>